<proteinExistence type="inferred from homology"/>
<accession>B1MA42</accession>
<organism evidence="2 3">
    <name type="scientific">Methylobacterium radiotolerans (strain ATCC 27329 / DSM 1819 / JCM 2831 / NBRC 15690 / NCIMB 10815 / 0-1)</name>
    <dbReference type="NCBI Taxonomy" id="426355"/>
    <lineage>
        <taxon>Bacteria</taxon>
        <taxon>Pseudomonadati</taxon>
        <taxon>Pseudomonadota</taxon>
        <taxon>Alphaproteobacteria</taxon>
        <taxon>Hyphomicrobiales</taxon>
        <taxon>Methylobacteriaceae</taxon>
        <taxon>Methylobacterium</taxon>
    </lineage>
</organism>
<evidence type="ECO:0000313" key="2">
    <source>
        <dbReference type="EMBL" id="ACB28367.1"/>
    </source>
</evidence>
<keyword evidence="2" id="KW-0614">Plasmid</keyword>
<dbReference type="GO" id="GO:0008270">
    <property type="term" value="F:zinc ion binding"/>
    <property type="evidence" value="ECO:0007669"/>
    <property type="project" value="InterPro"/>
</dbReference>
<dbReference type="AlphaFoldDB" id="B1MA42"/>
<evidence type="ECO:0000256" key="1">
    <source>
        <dbReference type="ARBA" id="ARBA00007031"/>
    </source>
</evidence>
<geneLocation type="plasmid" evidence="2 3">
    <name>pMRAD05</name>
</geneLocation>
<dbReference type="InterPro" id="IPR041920">
    <property type="entry name" value="ROS/MUCR_sf"/>
</dbReference>
<dbReference type="EMBL" id="CP001006">
    <property type="protein sequence ID" value="ACB28367.1"/>
    <property type="molecule type" value="Genomic_DNA"/>
</dbReference>
<gene>
    <name evidence="2" type="ordered locus">Mrad2831_6452</name>
</gene>
<evidence type="ECO:0000313" key="3">
    <source>
        <dbReference type="Proteomes" id="UP000006589"/>
    </source>
</evidence>
<dbReference type="GeneID" id="6142568"/>
<sequence>MNQDTIANAISAHDYGRMTATLVSAYVRNNHVPASDLAELIASAADALIGLGTPDASTASTAGKVTQAEIRRSVTHEALISFEDGKRYKTLKRHLTTCGLTPETYRAKWGLPLDYPMVAPGYSQRRSAIAASLQFNRGYRAIPQKAQASQV</sequence>
<dbReference type="InterPro" id="IPR008807">
    <property type="entry name" value="ROS_MUCR"/>
</dbReference>
<dbReference type="KEGG" id="mrd:Mrad2831_6452"/>
<comment type="similarity">
    <text evidence="1">Belongs to the ros/MucR family.</text>
</comment>
<dbReference type="Proteomes" id="UP000006589">
    <property type="component" value="Plasmid pMRAD05"/>
</dbReference>
<dbReference type="Gene3D" id="1.10.10.1550">
    <property type="entry name" value="ROS/MUCR transcriptional regulator protein"/>
    <property type="match status" value="1"/>
</dbReference>
<protein>
    <submittedName>
        <fullName evidence="2">Transcriptional regulator, MucR family</fullName>
    </submittedName>
</protein>
<reference evidence="2 3" key="1">
    <citation type="submission" date="2008-03" db="EMBL/GenBank/DDBJ databases">
        <title>Complete sequence of plasmid5 of Methylobacterium radiotolerans JCM 2831.</title>
        <authorList>
            <consortium name="US DOE Joint Genome Institute"/>
            <person name="Copeland A."/>
            <person name="Lucas S."/>
            <person name="Lapidus A."/>
            <person name="Glavina del Rio T."/>
            <person name="Dalin E."/>
            <person name="Tice H."/>
            <person name="Bruce D."/>
            <person name="Goodwin L."/>
            <person name="Pitluck S."/>
            <person name="Kiss H."/>
            <person name="Brettin T."/>
            <person name="Detter J.C."/>
            <person name="Han C."/>
            <person name="Kuske C.R."/>
            <person name="Schmutz J."/>
            <person name="Larimer F."/>
            <person name="Land M."/>
            <person name="Hauser L."/>
            <person name="Kyrpides N."/>
            <person name="Mikhailova N."/>
            <person name="Marx C.J."/>
            <person name="Richardson P."/>
        </authorList>
    </citation>
    <scope>NUCLEOTIDE SEQUENCE [LARGE SCALE GENOMIC DNA]</scope>
    <source>
        <strain evidence="3">ATCC 27329 / DSM 1819 / JCM 2831 / NBRC 15690 / NCIMB 10815 / 0-1</strain>
        <plasmid evidence="3">Plasmid pMRAD05</plasmid>
    </source>
</reference>
<name>B1MA42_METRJ</name>
<dbReference type="GO" id="GO:0006355">
    <property type="term" value="P:regulation of DNA-templated transcription"/>
    <property type="evidence" value="ECO:0007669"/>
    <property type="project" value="InterPro"/>
</dbReference>
<dbReference type="HOGENOM" id="CLU_106247_2_1_5"/>
<dbReference type="RefSeq" id="WP_012340178.1">
    <property type="nucleotide sequence ID" value="NC_010518.1"/>
</dbReference>
<dbReference type="Pfam" id="PF05443">
    <property type="entry name" value="ROS_MUCR"/>
    <property type="match status" value="1"/>
</dbReference>
<dbReference type="GO" id="GO:0003677">
    <property type="term" value="F:DNA binding"/>
    <property type="evidence" value="ECO:0007669"/>
    <property type="project" value="InterPro"/>
</dbReference>